<keyword evidence="2 8" id="KW-0436">Ligase</keyword>
<proteinExistence type="inferred from homology"/>
<feature type="domain" description="Asn/Gln amidotransferase" evidence="9">
    <location>
        <begin position="344"/>
        <end position="499"/>
    </location>
</feature>
<dbReference type="GO" id="GO:0005739">
    <property type="term" value="C:mitochondrion"/>
    <property type="evidence" value="ECO:0007669"/>
    <property type="project" value="UniProtKB-SubCell"/>
</dbReference>
<comment type="similarity">
    <text evidence="1 8">Belongs to the GatB/GatE family. GatB subfamily.</text>
</comment>
<evidence type="ECO:0000256" key="2">
    <source>
        <dbReference type="ARBA" id="ARBA00022598"/>
    </source>
</evidence>
<name>A0A9P8QH57_WICPI</name>
<dbReference type="SMART" id="SM00845">
    <property type="entry name" value="GatB_Yqey"/>
    <property type="match status" value="1"/>
</dbReference>
<evidence type="ECO:0000256" key="4">
    <source>
        <dbReference type="ARBA" id="ARBA00022840"/>
    </source>
</evidence>
<evidence type="ECO:0000313" key="10">
    <source>
        <dbReference type="EMBL" id="KAH3688629.1"/>
    </source>
</evidence>
<organism evidence="10 11">
    <name type="scientific">Wickerhamomyces pijperi</name>
    <name type="common">Yeast</name>
    <name type="synonym">Pichia pijperi</name>
    <dbReference type="NCBI Taxonomy" id="599730"/>
    <lineage>
        <taxon>Eukaryota</taxon>
        <taxon>Fungi</taxon>
        <taxon>Dikarya</taxon>
        <taxon>Ascomycota</taxon>
        <taxon>Saccharomycotina</taxon>
        <taxon>Saccharomycetes</taxon>
        <taxon>Phaffomycetales</taxon>
        <taxon>Wickerhamomycetaceae</taxon>
        <taxon>Wickerhamomyces</taxon>
    </lineage>
</organism>
<accession>A0A9P8QH57</accession>
<comment type="subunit">
    <text evidence="8">Subunit of the heterotrimeric GatFAB amidotransferase (AdT) complex, composed of A, B and F subunits.</text>
</comment>
<reference evidence="10" key="2">
    <citation type="submission" date="2021-01" db="EMBL/GenBank/DDBJ databases">
        <authorList>
            <person name="Schikora-Tamarit M.A."/>
        </authorList>
    </citation>
    <scope>NUCLEOTIDE SEQUENCE</scope>
    <source>
        <strain evidence="10">CBS2887</strain>
    </source>
</reference>
<dbReference type="InterPro" id="IPR014746">
    <property type="entry name" value="Gln_synth/guanido_kin_cat_dom"/>
</dbReference>
<dbReference type="PROSITE" id="PS01234">
    <property type="entry name" value="GATB"/>
    <property type="match status" value="1"/>
</dbReference>
<dbReference type="PANTHER" id="PTHR11659">
    <property type="entry name" value="GLUTAMYL-TRNA GLN AMIDOTRANSFERASE SUBUNIT B MITOCHONDRIAL AND PROKARYOTIC PET112-RELATED"/>
    <property type="match status" value="1"/>
</dbReference>
<keyword evidence="5 8" id="KW-0648">Protein biosynthesis</keyword>
<dbReference type="HAMAP" id="MF_00121">
    <property type="entry name" value="GatB"/>
    <property type="match status" value="1"/>
</dbReference>
<keyword evidence="6 8" id="KW-0496">Mitochondrion</keyword>
<dbReference type="InterPro" id="IPR023168">
    <property type="entry name" value="GatB_Yqey_C_2"/>
</dbReference>
<evidence type="ECO:0000256" key="7">
    <source>
        <dbReference type="ARBA" id="ARBA00047913"/>
    </source>
</evidence>
<dbReference type="GO" id="GO:0032543">
    <property type="term" value="P:mitochondrial translation"/>
    <property type="evidence" value="ECO:0007669"/>
    <property type="project" value="UniProtKB-UniRule"/>
</dbReference>
<dbReference type="NCBIfam" id="NF004012">
    <property type="entry name" value="PRK05477.1-2"/>
    <property type="match status" value="1"/>
</dbReference>
<evidence type="ECO:0000259" key="9">
    <source>
        <dbReference type="SMART" id="SM00845"/>
    </source>
</evidence>
<evidence type="ECO:0000256" key="1">
    <source>
        <dbReference type="ARBA" id="ARBA00005306"/>
    </source>
</evidence>
<protein>
    <recommendedName>
        <fullName evidence="8">Glutamyl-tRNA(Gln) amidotransferase subunit B, mitochondrial</fullName>
        <shortName evidence="8">Glu-AdT subunit B</shortName>
        <ecNumber evidence="8">6.3.5.-</ecNumber>
    </recommendedName>
</protein>
<sequence length="502" mass="57007">MLRFSRTYATKPLHQLKCGIEIHTQLNTKSKLFSLSSNNAFNSDPNTFISYFDIGLPGTQPKLNNEALLYALKLSKALQCDVNLDSSFDRKHYFYGDQPLGYQITQHFSPIAKNGKLEILPELDGVKEPLTVEIEQLQIEQDTGKSVYVTETATEETVSKIDLNRANLPLIEMVTKPNFTDSNQVKVFIKKFQNLVRYLDICTGDLETGAMRIDVNVSVDGFQRVELKNLSTTSSVMNAIKYEFQRQVKLIEAGRGDEIIIETRGWDGSKTNSLRNKESSLDYKYFPDPELPHILLDKSVMEELQLPELPDQVLSKLINKPYSLSLKDATILTYDLDLLRYYLDLFDLAVISNGVKNSKLPGNFVIHEILGNFSKLNMRFDPELIPVAKINELVQLIDNGTISNSSAKLLLQHLFNNNEDISRPLSELIDEFDLRKEETVDNDQELVSVCQEIINENEKTVKNLKKKPNGLKFLVGQAMRVTQGKVNAAEFERVFKGLLNVE</sequence>
<evidence type="ECO:0000256" key="8">
    <source>
        <dbReference type="HAMAP-Rule" id="MF_03147"/>
    </source>
</evidence>
<dbReference type="InterPro" id="IPR018027">
    <property type="entry name" value="Asn/Gln_amidotransferase"/>
</dbReference>
<comment type="caution">
    <text evidence="10">The sequence shown here is derived from an EMBL/GenBank/DDBJ whole genome shotgun (WGS) entry which is preliminary data.</text>
</comment>
<dbReference type="InterPro" id="IPR017959">
    <property type="entry name" value="Asn/Gln-tRNA_amidoTrfase_suB/E"/>
</dbReference>
<keyword evidence="3 8" id="KW-0547">Nucleotide-binding</keyword>
<dbReference type="AlphaFoldDB" id="A0A9P8QH57"/>
<evidence type="ECO:0000256" key="6">
    <source>
        <dbReference type="ARBA" id="ARBA00023128"/>
    </source>
</evidence>
<dbReference type="SUPFAM" id="SSF55931">
    <property type="entry name" value="Glutamine synthetase/guanido kinase"/>
    <property type="match status" value="1"/>
</dbReference>
<dbReference type="Gene3D" id="1.10.10.410">
    <property type="match status" value="1"/>
</dbReference>
<dbReference type="InterPro" id="IPR003789">
    <property type="entry name" value="Asn/Gln_tRNA_amidoTrase-B-like"/>
</dbReference>
<dbReference type="NCBIfam" id="TIGR00133">
    <property type="entry name" value="gatB"/>
    <property type="match status" value="1"/>
</dbReference>
<reference evidence="10" key="1">
    <citation type="journal article" date="2021" name="Open Biol.">
        <title>Shared evolutionary footprints suggest mitochondrial oxidative damage underlies multiple complex I losses in fungi.</title>
        <authorList>
            <person name="Schikora-Tamarit M.A."/>
            <person name="Marcet-Houben M."/>
            <person name="Nosek J."/>
            <person name="Gabaldon T."/>
        </authorList>
    </citation>
    <scope>NUCLEOTIDE SEQUENCE</scope>
    <source>
        <strain evidence="10">CBS2887</strain>
    </source>
</reference>
<dbReference type="GO" id="GO:0070681">
    <property type="term" value="P:glutaminyl-tRNAGln biosynthesis via transamidation"/>
    <property type="evidence" value="ECO:0007669"/>
    <property type="project" value="UniProtKB-UniRule"/>
</dbReference>
<dbReference type="InterPro" id="IPR004413">
    <property type="entry name" value="GatB"/>
</dbReference>
<evidence type="ECO:0000256" key="5">
    <source>
        <dbReference type="ARBA" id="ARBA00022917"/>
    </source>
</evidence>
<dbReference type="Pfam" id="PF02934">
    <property type="entry name" value="GatB_N"/>
    <property type="match status" value="1"/>
</dbReference>
<dbReference type="OrthoDB" id="1722066at2759"/>
<dbReference type="EMBL" id="JAEUBG010000253">
    <property type="protein sequence ID" value="KAH3688629.1"/>
    <property type="molecule type" value="Genomic_DNA"/>
</dbReference>
<evidence type="ECO:0000313" key="11">
    <source>
        <dbReference type="Proteomes" id="UP000774326"/>
    </source>
</evidence>
<keyword evidence="11" id="KW-1185">Reference proteome</keyword>
<gene>
    <name evidence="8" type="primary">PET112</name>
    <name evidence="10" type="ORF">WICPIJ_000391</name>
</gene>
<dbReference type="PANTHER" id="PTHR11659:SF0">
    <property type="entry name" value="GLUTAMYL-TRNA(GLN) AMIDOTRANSFERASE SUBUNIT B, MITOCHONDRIAL"/>
    <property type="match status" value="1"/>
</dbReference>
<comment type="subcellular location">
    <subcellularLocation>
        <location evidence="8">Mitochondrion</location>
    </subcellularLocation>
</comment>
<dbReference type="SUPFAM" id="SSF89095">
    <property type="entry name" value="GatB/YqeY motif"/>
    <property type="match status" value="1"/>
</dbReference>
<keyword evidence="4 8" id="KW-0067">ATP-binding</keyword>
<dbReference type="GO" id="GO:0030956">
    <property type="term" value="C:glutamyl-tRNA(Gln) amidotransferase complex"/>
    <property type="evidence" value="ECO:0007669"/>
    <property type="project" value="UniProtKB-UniRule"/>
</dbReference>
<comment type="catalytic activity">
    <reaction evidence="7 8">
        <text>L-glutamyl-tRNA(Gln) + L-glutamine + ATP + H2O = L-glutaminyl-tRNA(Gln) + L-glutamate + ADP + phosphate + H(+)</text>
        <dbReference type="Rhea" id="RHEA:17521"/>
        <dbReference type="Rhea" id="RHEA-COMP:9681"/>
        <dbReference type="Rhea" id="RHEA-COMP:9684"/>
        <dbReference type="ChEBI" id="CHEBI:15377"/>
        <dbReference type="ChEBI" id="CHEBI:15378"/>
        <dbReference type="ChEBI" id="CHEBI:29985"/>
        <dbReference type="ChEBI" id="CHEBI:30616"/>
        <dbReference type="ChEBI" id="CHEBI:43474"/>
        <dbReference type="ChEBI" id="CHEBI:58359"/>
        <dbReference type="ChEBI" id="CHEBI:78520"/>
        <dbReference type="ChEBI" id="CHEBI:78521"/>
        <dbReference type="ChEBI" id="CHEBI:456216"/>
    </reaction>
</comment>
<dbReference type="InterPro" id="IPR017958">
    <property type="entry name" value="Gln-tRNA_amidoTrfase_suB_CS"/>
</dbReference>
<dbReference type="GO" id="GO:0050567">
    <property type="term" value="F:glutaminyl-tRNA synthase (glutamine-hydrolyzing) activity"/>
    <property type="evidence" value="ECO:0007669"/>
    <property type="project" value="UniProtKB-UniRule"/>
</dbReference>
<dbReference type="Proteomes" id="UP000774326">
    <property type="component" value="Unassembled WGS sequence"/>
</dbReference>
<evidence type="ECO:0000256" key="3">
    <source>
        <dbReference type="ARBA" id="ARBA00022741"/>
    </source>
</evidence>
<dbReference type="EC" id="6.3.5.-" evidence="8"/>
<dbReference type="Pfam" id="PF02637">
    <property type="entry name" value="GatB_Yqey"/>
    <property type="match status" value="1"/>
</dbReference>
<dbReference type="GO" id="GO:0005524">
    <property type="term" value="F:ATP binding"/>
    <property type="evidence" value="ECO:0007669"/>
    <property type="project" value="UniProtKB-KW"/>
</dbReference>
<comment type="function">
    <text evidence="8">Allows the formation of correctly charged Gln-tRNA(Gln) through the transamidation of misacylated Glu-tRNA(Gln) in the mitochondria. The reaction takes place in the presence of glutamine and ATP through an activated gamma-phospho-Glu-tRNA(Gln).</text>
</comment>
<dbReference type="InterPro" id="IPR006075">
    <property type="entry name" value="Asn/Gln-tRNA_Trfase_suB/E_cat"/>
</dbReference>